<evidence type="ECO:0000313" key="16">
    <source>
        <dbReference type="EMBL" id="RGZ82957.1"/>
    </source>
</evidence>
<dbReference type="Proteomes" id="UP000262524">
    <property type="component" value="Unassembled WGS sequence"/>
</dbReference>
<organism evidence="14 20">
    <name type="scientific">Anaerobutyricum hallii</name>
    <dbReference type="NCBI Taxonomy" id="39488"/>
    <lineage>
        <taxon>Bacteria</taxon>
        <taxon>Bacillati</taxon>
        <taxon>Bacillota</taxon>
        <taxon>Clostridia</taxon>
        <taxon>Lachnospirales</taxon>
        <taxon>Lachnospiraceae</taxon>
        <taxon>Anaerobutyricum</taxon>
    </lineage>
</organism>
<dbReference type="EMBL" id="QRNJ01000027">
    <property type="protein sequence ID" value="RHK39254.1"/>
    <property type="molecule type" value="Genomic_DNA"/>
</dbReference>
<dbReference type="FunFam" id="3.40.1160.10:FF:000001">
    <property type="entry name" value="Uridylate kinase"/>
    <property type="match status" value="1"/>
</dbReference>
<evidence type="ECO:0000256" key="8">
    <source>
        <dbReference type="ARBA" id="ARBA00022840"/>
    </source>
</evidence>
<evidence type="ECO:0000256" key="2">
    <source>
        <dbReference type="ARBA" id="ARBA00004791"/>
    </source>
</evidence>
<protein>
    <recommendedName>
        <fullName evidence="11">Uridylate kinase</fullName>
        <shortName evidence="11">UK</shortName>
        <ecNumber evidence="11">2.7.4.22</ecNumber>
    </recommendedName>
    <alternativeName>
        <fullName evidence="11">Uridine monophosphate kinase</fullName>
        <shortName evidence="11">UMP kinase</shortName>
        <shortName evidence="11">UMPK</shortName>
    </alternativeName>
</protein>
<dbReference type="Pfam" id="PF00696">
    <property type="entry name" value="AA_kinase"/>
    <property type="match status" value="1"/>
</dbReference>
<dbReference type="SUPFAM" id="SSF53633">
    <property type="entry name" value="Carbamate kinase-like"/>
    <property type="match status" value="1"/>
</dbReference>
<dbReference type="UniPathway" id="UPA00159">
    <property type="reaction ID" value="UER00275"/>
</dbReference>
<feature type="domain" description="Aspartate/glutamate/uridylate kinase" evidence="12">
    <location>
        <begin position="8"/>
        <end position="214"/>
    </location>
</feature>
<comment type="pathway">
    <text evidence="2 11">Pyrimidine metabolism; CTP biosynthesis via de novo pathway; UDP from UMP (UMPK route): step 1/1.</text>
</comment>
<feature type="binding site" evidence="11">
    <location>
        <begin position="134"/>
        <end position="141"/>
    </location>
    <ligand>
        <name>UMP</name>
        <dbReference type="ChEBI" id="CHEBI:57865"/>
    </ligand>
</feature>
<evidence type="ECO:0000256" key="3">
    <source>
        <dbReference type="ARBA" id="ARBA00007614"/>
    </source>
</evidence>
<feature type="binding site" evidence="11">
    <location>
        <position position="170"/>
    </location>
    <ligand>
        <name>ATP</name>
        <dbReference type="ChEBI" id="CHEBI:30616"/>
    </ligand>
</feature>
<dbReference type="Proteomes" id="UP000095679">
    <property type="component" value="Unassembled WGS sequence"/>
</dbReference>
<dbReference type="EMBL" id="QRQO01000035">
    <property type="protein sequence ID" value="RHN11684.1"/>
    <property type="molecule type" value="Genomic_DNA"/>
</dbReference>
<comment type="subcellular location">
    <subcellularLocation>
        <location evidence="1 11">Cytoplasm</location>
    </subcellularLocation>
</comment>
<keyword evidence="6 11" id="KW-0547">Nucleotide-binding</keyword>
<feature type="binding site" evidence="11">
    <location>
        <position position="73"/>
    </location>
    <ligand>
        <name>UMP</name>
        <dbReference type="ChEBI" id="CHEBI:57865"/>
    </ligand>
</feature>
<dbReference type="Proteomes" id="UP000283700">
    <property type="component" value="Unassembled WGS sequence"/>
</dbReference>
<evidence type="ECO:0000256" key="4">
    <source>
        <dbReference type="ARBA" id="ARBA00022490"/>
    </source>
</evidence>
<dbReference type="RefSeq" id="WP_005346108.1">
    <property type="nucleotide sequence ID" value="NZ_BLYK01000055.1"/>
</dbReference>
<dbReference type="OrthoDB" id="9807458at2"/>
<dbReference type="InterPro" id="IPR001048">
    <property type="entry name" value="Asp/Glu/Uridylate_kinase"/>
</dbReference>
<evidence type="ECO:0000313" key="13">
    <source>
        <dbReference type="EMBL" id="CUM86009.1"/>
    </source>
</evidence>
<evidence type="ECO:0000256" key="7">
    <source>
        <dbReference type="ARBA" id="ARBA00022777"/>
    </source>
</evidence>
<dbReference type="PANTHER" id="PTHR42833">
    <property type="entry name" value="URIDYLATE KINASE"/>
    <property type="match status" value="1"/>
</dbReference>
<dbReference type="NCBIfam" id="TIGR02075">
    <property type="entry name" value="pyrH_bact"/>
    <property type="match status" value="1"/>
</dbReference>
<evidence type="ECO:0000313" key="20">
    <source>
        <dbReference type="Proteomes" id="UP000095679"/>
    </source>
</evidence>
<comment type="similarity">
    <text evidence="3 11">Belongs to the UMP kinase family.</text>
</comment>
<dbReference type="EC" id="2.7.4.22" evidence="11"/>
<evidence type="ECO:0000313" key="23">
    <source>
        <dbReference type="Proteomes" id="UP000283700"/>
    </source>
</evidence>
<dbReference type="Proteomes" id="UP000095390">
    <property type="component" value="Unassembled WGS sequence"/>
</dbReference>
<dbReference type="EMBL" id="CYZL01000020">
    <property type="protein sequence ID" value="CUO66939.1"/>
    <property type="molecule type" value="Genomic_DNA"/>
</dbReference>
<dbReference type="CDD" id="cd04254">
    <property type="entry name" value="AAK_UMPK-PyrH-Ec"/>
    <property type="match status" value="1"/>
</dbReference>
<evidence type="ECO:0000256" key="11">
    <source>
        <dbReference type="HAMAP-Rule" id="MF_01220"/>
    </source>
</evidence>
<dbReference type="GO" id="GO:0005737">
    <property type="term" value="C:cytoplasm"/>
    <property type="evidence" value="ECO:0007669"/>
    <property type="project" value="UniProtKB-SubCell"/>
</dbReference>
<evidence type="ECO:0000256" key="6">
    <source>
        <dbReference type="ARBA" id="ARBA00022741"/>
    </source>
</evidence>
<keyword evidence="4 11" id="KW-0963">Cytoplasm</keyword>
<reference evidence="19 20" key="1">
    <citation type="submission" date="2015-09" db="EMBL/GenBank/DDBJ databases">
        <authorList>
            <consortium name="Pathogen Informatics"/>
        </authorList>
    </citation>
    <scope>NUCLEOTIDE SEQUENCE [LARGE SCALE GENOMIC DNA]</scope>
    <source>
        <strain evidence="14 20">2789STDY5834835</strain>
        <strain evidence="13 19">2789STDY5834966</strain>
    </source>
</reference>
<evidence type="ECO:0000313" key="14">
    <source>
        <dbReference type="EMBL" id="CUO66939.1"/>
    </source>
</evidence>
<feature type="binding site" evidence="11">
    <location>
        <position position="56"/>
    </location>
    <ligand>
        <name>ATP</name>
        <dbReference type="ChEBI" id="CHEBI:30616"/>
    </ligand>
</feature>
<dbReference type="AlphaFoldDB" id="A0A174H1K6"/>
<evidence type="ECO:0000256" key="10">
    <source>
        <dbReference type="ARBA" id="ARBA00047767"/>
    </source>
</evidence>
<dbReference type="InterPro" id="IPR011817">
    <property type="entry name" value="Uridylate_kinase"/>
</dbReference>
<dbReference type="EMBL" id="QSEP01000036">
    <property type="protein sequence ID" value="RGZ82957.1"/>
    <property type="molecule type" value="Genomic_DNA"/>
</dbReference>
<gene>
    <name evidence="11 14" type="primary">pyrH</name>
    <name evidence="17" type="ORF">DW068_08055</name>
    <name evidence="16" type="ORF">DW972_07390</name>
    <name evidence="18" type="ORF">DWZ29_11650</name>
    <name evidence="15" type="ORF">DXD91_07705</name>
    <name evidence="14" type="ORF">ERS852450_02189</name>
    <name evidence="13" type="ORF">ERS852578_00708</name>
</gene>
<evidence type="ECO:0000259" key="12">
    <source>
        <dbReference type="Pfam" id="PF00696"/>
    </source>
</evidence>
<feature type="binding site" evidence="11">
    <location>
        <position position="60"/>
    </location>
    <ligand>
        <name>ATP</name>
        <dbReference type="ChEBI" id="CHEBI:30616"/>
    </ligand>
</feature>
<comment type="function">
    <text evidence="11">Catalyzes the reversible phosphorylation of UMP to UDP.</text>
</comment>
<feature type="binding site" evidence="11">
    <location>
        <begin position="13"/>
        <end position="16"/>
    </location>
    <ligand>
        <name>ATP</name>
        <dbReference type="ChEBI" id="CHEBI:30616"/>
    </ligand>
</feature>
<name>A0A174H1K6_9FIRM</name>
<evidence type="ECO:0000313" key="17">
    <source>
        <dbReference type="EMBL" id="RHK39254.1"/>
    </source>
</evidence>
<evidence type="ECO:0000313" key="18">
    <source>
        <dbReference type="EMBL" id="RHN11684.1"/>
    </source>
</evidence>
<dbReference type="InterPro" id="IPR015963">
    <property type="entry name" value="Uridylate_kinase_bac"/>
</dbReference>
<dbReference type="EMBL" id="QSOE01000041">
    <property type="protein sequence ID" value="RGI87826.1"/>
    <property type="molecule type" value="Genomic_DNA"/>
</dbReference>
<evidence type="ECO:0000256" key="1">
    <source>
        <dbReference type="ARBA" id="ARBA00004496"/>
    </source>
</evidence>
<feature type="binding site" evidence="11">
    <location>
        <position position="167"/>
    </location>
    <ligand>
        <name>ATP</name>
        <dbReference type="ChEBI" id="CHEBI:30616"/>
    </ligand>
</feature>
<comment type="catalytic activity">
    <reaction evidence="10 11">
        <text>UMP + ATP = UDP + ADP</text>
        <dbReference type="Rhea" id="RHEA:24400"/>
        <dbReference type="ChEBI" id="CHEBI:30616"/>
        <dbReference type="ChEBI" id="CHEBI:57865"/>
        <dbReference type="ChEBI" id="CHEBI:58223"/>
        <dbReference type="ChEBI" id="CHEBI:456216"/>
        <dbReference type="EC" id="2.7.4.22"/>
    </reaction>
</comment>
<comment type="activity regulation">
    <text evidence="11">Inhibited by UTP.</text>
</comment>
<proteinExistence type="inferred from homology"/>
<evidence type="ECO:0000313" key="22">
    <source>
        <dbReference type="Proteomes" id="UP000283497"/>
    </source>
</evidence>
<dbReference type="PANTHER" id="PTHR42833:SF4">
    <property type="entry name" value="URIDYLATE KINASE PUMPKIN, CHLOROPLASTIC"/>
    <property type="match status" value="1"/>
</dbReference>
<dbReference type="PIRSF" id="PIRSF005650">
    <property type="entry name" value="Uridylate_kin"/>
    <property type="match status" value="1"/>
</dbReference>
<evidence type="ECO:0000256" key="9">
    <source>
        <dbReference type="ARBA" id="ARBA00022975"/>
    </source>
</evidence>
<dbReference type="HAMAP" id="MF_01220_B">
    <property type="entry name" value="PyrH_B"/>
    <property type="match status" value="1"/>
</dbReference>
<keyword evidence="7 11" id="KW-0418">Kinase</keyword>
<dbReference type="Proteomes" id="UP000286561">
    <property type="component" value="Unassembled WGS sequence"/>
</dbReference>
<evidence type="ECO:0000313" key="24">
    <source>
        <dbReference type="Proteomes" id="UP000286561"/>
    </source>
</evidence>
<dbReference type="GO" id="GO:0044210">
    <property type="term" value="P:'de novo' CTP biosynthetic process"/>
    <property type="evidence" value="ECO:0007669"/>
    <property type="project" value="UniProtKB-UniRule"/>
</dbReference>
<dbReference type="GO" id="GO:0006225">
    <property type="term" value="P:UDP biosynthetic process"/>
    <property type="evidence" value="ECO:0007669"/>
    <property type="project" value="TreeGrafter"/>
</dbReference>
<dbReference type="GO" id="GO:0033862">
    <property type="term" value="F:UMP kinase activity"/>
    <property type="evidence" value="ECO:0007669"/>
    <property type="project" value="UniProtKB-EC"/>
</dbReference>
<comment type="caution">
    <text evidence="11">Lacks conserved residue(s) required for the propagation of feature annotation.</text>
</comment>
<evidence type="ECO:0000313" key="21">
    <source>
        <dbReference type="Proteomes" id="UP000262524"/>
    </source>
</evidence>
<keyword evidence="8 11" id="KW-0067">ATP-binding</keyword>
<sequence length="237" mass="25859">MKDLKSLNRVLLKLSGEALAGEKKTGFDEATVLKVAEQVKKIVDDGMQVAIVIGGGNFWRGRTSENMERTKADQIGMLATVMNCIYVSDMFRHVGMKTKIYTPFTCGAFTELFSKDDAVKNLEEGVVTFFAGGTGHPYFSTDTATALRAIEIEADAILLAKAIDGVYDSDPKVNPDAVKYDEISLDEVLSKKLGVIDLTATIMCLENKMPLVIFGLEEENSIVNTMSGNFNGTYVTV</sequence>
<dbReference type="Gene3D" id="3.40.1160.10">
    <property type="entry name" value="Acetylglutamate kinase-like"/>
    <property type="match status" value="1"/>
</dbReference>
<feature type="binding site" evidence="11">
    <location>
        <position position="55"/>
    </location>
    <ligand>
        <name>UMP</name>
        <dbReference type="ChEBI" id="CHEBI:57865"/>
    </ligand>
</feature>
<evidence type="ECO:0000313" key="15">
    <source>
        <dbReference type="EMBL" id="RGI87826.1"/>
    </source>
</evidence>
<dbReference type="GO" id="GO:0005524">
    <property type="term" value="F:ATP binding"/>
    <property type="evidence" value="ECO:0007669"/>
    <property type="project" value="UniProtKB-KW"/>
</dbReference>
<dbReference type="InterPro" id="IPR036393">
    <property type="entry name" value="AceGlu_kinase-like_sf"/>
</dbReference>
<keyword evidence="5 11" id="KW-0808">Transferase</keyword>
<reference evidence="21 22" key="2">
    <citation type="submission" date="2018-08" db="EMBL/GenBank/DDBJ databases">
        <title>A genome reference for cultivated species of the human gut microbiota.</title>
        <authorList>
            <person name="Zou Y."/>
            <person name="Xue W."/>
            <person name="Luo G."/>
        </authorList>
    </citation>
    <scope>NUCLEOTIDE SEQUENCE [LARGE SCALE GENOMIC DNA]</scope>
    <source>
        <strain evidence="18 23">AF31-17AC</strain>
        <strain evidence="17 22">AF45-14BH</strain>
        <strain evidence="16 24">AM48-23BH</strain>
        <strain evidence="15 21">TM10-1AC</strain>
    </source>
</reference>
<evidence type="ECO:0000313" key="19">
    <source>
        <dbReference type="Proteomes" id="UP000095390"/>
    </source>
</evidence>
<dbReference type="Proteomes" id="UP000283497">
    <property type="component" value="Unassembled WGS sequence"/>
</dbReference>
<dbReference type="EMBL" id="CYYC01000006">
    <property type="protein sequence ID" value="CUM86009.1"/>
    <property type="molecule type" value="Genomic_DNA"/>
</dbReference>
<comment type="subunit">
    <text evidence="11">Homohexamer.</text>
</comment>
<dbReference type="GeneID" id="75048882"/>
<accession>A0A174H1K6</accession>
<keyword evidence="9 11" id="KW-0665">Pyrimidine biosynthesis</keyword>
<evidence type="ECO:0000256" key="5">
    <source>
        <dbReference type="ARBA" id="ARBA00022679"/>
    </source>
</evidence>